<comment type="catalytic activity">
    <reaction evidence="7 8">
        <text>tRNA(Trp) + L-tryptophan + ATP = L-tryptophyl-tRNA(Trp) + AMP + diphosphate + H(+)</text>
        <dbReference type="Rhea" id="RHEA:24080"/>
        <dbReference type="Rhea" id="RHEA-COMP:9671"/>
        <dbReference type="Rhea" id="RHEA-COMP:9705"/>
        <dbReference type="ChEBI" id="CHEBI:15378"/>
        <dbReference type="ChEBI" id="CHEBI:30616"/>
        <dbReference type="ChEBI" id="CHEBI:33019"/>
        <dbReference type="ChEBI" id="CHEBI:57912"/>
        <dbReference type="ChEBI" id="CHEBI:78442"/>
        <dbReference type="ChEBI" id="CHEBI:78535"/>
        <dbReference type="ChEBI" id="CHEBI:456215"/>
        <dbReference type="EC" id="6.1.1.2"/>
    </reaction>
</comment>
<dbReference type="InterPro" id="IPR050203">
    <property type="entry name" value="Trp-tRNA_synthetase"/>
</dbReference>
<dbReference type="GO" id="GO:0004830">
    <property type="term" value="F:tryptophan-tRNA ligase activity"/>
    <property type="evidence" value="ECO:0007669"/>
    <property type="project" value="UniProtKB-UniRule"/>
</dbReference>
<evidence type="ECO:0000313" key="10">
    <source>
        <dbReference type="EMBL" id="QBQ07450.1"/>
    </source>
</evidence>
<dbReference type="Proteomes" id="UP000294309">
    <property type="component" value="Chromosome"/>
</dbReference>
<dbReference type="SUPFAM" id="SSF52374">
    <property type="entry name" value="Nucleotidylyl transferase"/>
    <property type="match status" value="1"/>
</dbReference>
<dbReference type="InterPro" id="IPR024109">
    <property type="entry name" value="Trp-tRNA-ligase_bac-type"/>
</dbReference>
<keyword evidence="8" id="KW-0963">Cytoplasm</keyword>
<dbReference type="Gene3D" id="1.10.240.10">
    <property type="entry name" value="Tyrosyl-Transfer RNA Synthetase"/>
    <property type="match status" value="1"/>
</dbReference>
<dbReference type="EMBL" id="CP038013">
    <property type="protein sequence ID" value="QBQ07450.1"/>
    <property type="molecule type" value="Genomic_DNA"/>
</dbReference>
<dbReference type="PANTHER" id="PTHR43766">
    <property type="entry name" value="TRYPTOPHAN--TRNA LIGASE, MITOCHONDRIAL"/>
    <property type="match status" value="1"/>
</dbReference>
<feature type="binding site" evidence="8">
    <location>
        <begin position="11"/>
        <end position="13"/>
    </location>
    <ligand>
        <name>ATP</name>
        <dbReference type="ChEBI" id="CHEBI:30616"/>
    </ligand>
</feature>
<feature type="binding site" evidence="8">
    <location>
        <begin position="152"/>
        <end position="154"/>
    </location>
    <ligand>
        <name>ATP</name>
        <dbReference type="ChEBI" id="CHEBI:30616"/>
    </ligand>
</feature>
<gene>
    <name evidence="8 10" type="primary">trpS</name>
    <name evidence="10" type="ORF">SGLAD_v1c02510</name>
</gene>
<keyword evidence="11" id="KW-1185">Reference proteome</keyword>
<dbReference type="HAMAP" id="MF_00140_B">
    <property type="entry name" value="Trp_tRNA_synth_B"/>
    <property type="match status" value="1"/>
</dbReference>
<dbReference type="EC" id="6.1.1.2" evidence="8"/>
<evidence type="ECO:0000256" key="4">
    <source>
        <dbReference type="ARBA" id="ARBA00022840"/>
    </source>
</evidence>
<keyword evidence="4 8" id="KW-0067">ATP-binding</keyword>
<comment type="function">
    <text evidence="8">Catalyzes the attachment of tryptophan to tRNA(Trp).</text>
</comment>
<dbReference type="GO" id="GO:0005829">
    <property type="term" value="C:cytosol"/>
    <property type="evidence" value="ECO:0007669"/>
    <property type="project" value="TreeGrafter"/>
</dbReference>
<dbReference type="KEGG" id="sgq:SGLAD_v1c02510"/>
<evidence type="ECO:0000256" key="6">
    <source>
        <dbReference type="ARBA" id="ARBA00023146"/>
    </source>
</evidence>
<dbReference type="InterPro" id="IPR002306">
    <property type="entry name" value="Trp-tRNA-ligase"/>
</dbReference>
<dbReference type="Gene3D" id="3.40.50.620">
    <property type="entry name" value="HUPs"/>
    <property type="match status" value="1"/>
</dbReference>
<dbReference type="GO" id="GO:0005524">
    <property type="term" value="F:ATP binding"/>
    <property type="evidence" value="ECO:0007669"/>
    <property type="project" value="UniProtKB-UniRule"/>
</dbReference>
<evidence type="ECO:0000256" key="1">
    <source>
        <dbReference type="ARBA" id="ARBA00005594"/>
    </source>
</evidence>
<dbReference type="FunFam" id="1.10.240.10:FF:000002">
    <property type="entry name" value="Tryptophan--tRNA ligase"/>
    <property type="match status" value="1"/>
</dbReference>
<comment type="subunit">
    <text evidence="8">Homodimer.</text>
</comment>
<dbReference type="RefSeq" id="WP_134297242.1">
    <property type="nucleotide sequence ID" value="NZ_CP038013.1"/>
</dbReference>
<keyword evidence="2 8" id="KW-0436">Ligase</keyword>
<keyword evidence="6 8" id="KW-0030">Aminoacyl-tRNA synthetase</keyword>
<evidence type="ECO:0000313" key="11">
    <source>
        <dbReference type="Proteomes" id="UP000294309"/>
    </source>
</evidence>
<evidence type="ECO:0000256" key="2">
    <source>
        <dbReference type="ARBA" id="ARBA00022598"/>
    </source>
</evidence>
<dbReference type="Pfam" id="PF00579">
    <property type="entry name" value="tRNA-synt_1b"/>
    <property type="match status" value="1"/>
</dbReference>
<organism evidence="10 11">
    <name type="scientific">Spiroplasma gladiatoris</name>
    <dbReference type="NCBI Taxonomy" id="2143"/>
    <lineage>
        <taxon>Bacteria</taxon>
        <taxon>Bacillati</taxon>
        <taxon>Mycoplasmatota</taxon>
        <taxon>Mollicutes</taxon>
        <taxon>Entomoplasmatales</taxon>
        <taxon>Spiroplasmataceae</taxon>
        <taxon>Spiroplasma</taxon>
    </lineage>
</organism>
<sequence>MEKKRMVSGITSTGKLTLGNYIGALKNFVKLQDEYEMFIFVANLHGITTPIEKEVLKNNIKQSIALYFACGLDPNKATIFIQSDISEHSELAWILTCNTNIGELNRMTQFKDKSSKVKANNGTEYIPSGLLMYPVLMAADILLYDPELVPVGKDQKQHIELARSIGERMNSKYGNMFVIPEEYTPKLGSKILDLQDPTKKMSKSSSNPKSYIALLDNIDEVKKKIKSAVTDSENLIKYDLENKPGVSNLITIYSCLKNISIEQTEQHFLGKDYGILKEEVSNEVVNLLMTIQKKYEEIINSNMIDEYLEKGAKKAKIVASKKINKVKNLVGLNYKRK</sequence>
<evidence type="ECO:0000256" key="9">
    <source>
        <dbReference type="RuleBase" id="RU363036"/>
    </source>
</evidence>
<feature type="short sequence motif" description="'HIGH' region" evidence="8">
    <location>
        <begin position="12"/>
        <end position="20"/>
    </location>
</feature>
<dbReference type="InterPro" id="IPR002305">
    <property type="entry name" value="aa-tRNA-synth_Ic"/>
</dbReference>
<reference evidence="10 11" key="1">
    <citation type="submission" date="2019-03" db="EMBL/GenBank/DDBJ databases">
        <title>Complete genome sequence of Spiroplasma gladiatoris TG-1 (DSM 22552).</title>
        <authorList>
            <person name="Lin Y.-C."/>
            <person name="Chou L."/>
            <person name="Kuo C.-H."/>
        </authorList>
    </citation>
    <scope>NUCLEOTIDE SEQUENCE [LARGE SCALE GENOMIC DNA]</scope>
    <source>
        <strain evidence="10 11">TG-1</strain>
    </source>
</reference>
<dbReference type="CDD" id="cd00806">
    <property type="entry name" value="TrpRS_core"/>
    <property type="match status" value="1"/>
</dbReference>
<dbReference type="AlphaFoldDB" id="A0A4P7AIV6"/>
<dbReference type="GO" id="GO:0006436">
    <property type="term" value="P:tryptophanyl-tRNA aminoacylation"/>
    <property type="evidence" value="ECO:0007669"/>
    <property type="project" value="UniProtKB-UniRule"/>
</dbReference>
<evidence type="ECO:0000256" key="7">
    <source>
        <dbReference type="ARBA" id="ARBA00049929"/>
    </source>
</evidence>
<accession>A0A4P7AIV6</accession>
<dbReference type="PANTHER" id="PTHR43766:SF1">
    <property type="entry name" value="TRYPTOPHAN--TRNA LIGASE, MITOCHONDRIAL"/>
    <property type="match status" value="1"/>
</dbReference>
<name>A0A4P7AIV6_9MOLU</name>
<comment type="subcellular location">
    <subcellularLocation>
        <location evidence="8">Cytoplasm</location>
    </subcellularLocation>
</comment>
<protein>
    <recommendedName>
        <fullName evidence="8">Tryptophan--tRNA ligase</fullName>
        <ecNumber evidence="8">6.1.1.2</ecNumber>
    </recommendedName>
    <alternativeName>
        <fullName evidence="8">Tryptophanyl-tRNA synthetase</fullName>
        <shortName evidence="8">TrpRS</shortName>
    </alternativeName>
</protein>
<proteinExistence type="inferred from homology"/>
<feature type="binding site" evidence="8">
    <location>
        <position position="191"/>
    </location>
    <ligand>
        <name>ATP</name>
        <dbReference type="ChEBI" id="CHEBI:30616"/>
    </ligand>
</feature>
<evidence type="ECO:0000256" key="8">
    <source>
        <dbReference type="HAMAP-Rule" id="MF_00140"/>
    </source>
</evidence>
<dbReference type="OrthoDB" id="9801042at2"/>
<keyword evidence="3 8" id="KW-0547">Nucleotide-binding</keyword>
<keyword evidence="5 8" id="KW-0648">Protein biosynthesis</keyword>
<feature type="binding site" evidence="8">
    <location>
        <begin position="200"/>
        <end position="204"/>
    </location>
    <ligand>
        <name>ATP</name>
        <dbReference type="ChEBI" id="CHEBI:30616"/>
    </ligand>
</feature>
<feature type="binding site" evidence="8">
    <location>
        <position position="140"/>
    </location>
    <ligand>
        <name>L-tryptophan</name>
        <dbReference type="ChEBI" id="CHEBI:57912"/>
    </ligand>
</feature>
<evidence type="ECO:0000256" key="3">
    <source>
        <dbReference type="ARBA" id="ARBA00022741"/>
    </source>
</evidence>
<dbReference type="NCBIfam" id="TIGR00233">
    <property type="entry name" value="trpS"/>
    <property type="match status" value="1"/>
</dbReference>
<dbReference type="PRINTS" id="PR01039">
    <property type="entry name" value="TRNASYNTHTRP"/>
</dbReference>
<feature type="binding site" evidence="8">
    <location>
        <begin position="19"/>
        <end position="20"/>
    </location>
    <ligand>
        <name>ATP</name>
        <dbReference type="ChEBI" id="CHEBI:30616"/>
    </ligand>
</feature>
<dbReference type="InterPro" id="IPR014729">
    <property type="entry name" value="Rossmann-like_a/b/a_fold"/>
</dbReference>
<feature type="short sequence motif" description="'KMSKS' region" evidence="8">
    <location>
        <begin position="200"/>
        <end position="204"/>
    </location>
</feature>
<comment type="similarity">
    <text evidence="1 8 9">Belongs to the class-I aminoacyl-tRNA synthetase family.</text>
</comment>
<evidence type="ECO:0000256" key="5">
    <source>
        <dbReference type="ARBA" id="ARBA00022917"/>
    </source>
</evidence>